<protein>
    <submittedName>
        <fullName evidence="2">Uncharacterized protein</fullName>
    </submittedName>
</protein>
<evidence type="ECO:0000313" key="3">
    <source>
        <dbReference type="Proteomes" id="UP000246171"/>
    </source>
</evidence>
<organism evidence="2 3">
    <name type="scientific">Aspergillus eucalypticola (strain CBS 122712 / IBT 29274)</name>
    <dbReference type="NCBI Taxonomy" id="1448314"/>
    <lineage>
        <taxon>Eukaryota</taxon>
        <taxon>Fungi</taxon>
        <taxon>Dikarya</taxon>
        <taxon>Ascomycota</taxon>
        <taxon>Pezizomycotina</taxon>
        <taxon>Eurotiomycetes</taxon>
        <taxon>Eurotiomycetidae</taxon>
        <taxon>Eurotiales</taxon>
        <taxon>Aspergillaceae</taxon>
        <taxon>Aspergillus</taxon>
        <taxon>Aspergillus subgen. Circumdati</taxon>
    </lineage>
</organism>
<evidence type="ECO:0000256" key="1">
    <source>
        <dbReference type="SAM" id="MobiDB-lite"/>
    </source>
</evidence>
<reference evidence="2" key="1">
    <citation type="submission" date="2016-12" db="EMBL/GenBank/DDBJ databases">
        <title>The genomes of Aspergillus section Nigri reveals drivers in fungal speciation.</title>
        <authorList>
            <consortium name="DOE Joint Genome Institute"/>
            <person name="Vesth T.C."/>
            <person name="Nybo J."/>
            <person name="Theobald S."/>
            <person name="Brandl J."/>
            <person name="Frisvad J.C."/>
            <person name="Nielsen K.F."/>
            <person name="Lyhne E.K."/>
            <person name="Kogle M.E."/>
            <person name="Kuo A."/>
            <person name="Riley R."/>
            <person name="Clum A."/>
            <person name="Nolan M."/>
            <person name="Lipzen A."/>
            <person name="Salamov A."/>
            <person name="Henrissat B."/>
            <person name="Wiebenga A."/>
            <person name="De vries R.P."/>
            <person name="Grigoriev I.V."/>
            <person name="Mortensen U.H."/>
            <person name="Andersen M.R."/>
            <person name="Baker S.E."/>
        </authorList>
    </citation>
    <scope>NUCLEOTIDE SEQUENCE</scope>
    <source>
        <strain evidence="2">CBS 122712</strain>
    </source>
</reference>
<dbReference type="Proteomes" id="UP000246171">
    <property type="component" value="Unassembled WGS sequence"/>
</dbReference>
<dbReference type="VEuPathDB" id="FungiDB:BO83DRAFT_382896"/>
<dbReference type="RefSeq" id="XP_025382808.1">
    <property type="nucleotide sequence ID" value="XM_025532337.1"/>
</dbReference>
<name>A0A317UNQ4_ASPEC</name>
<sequence>MTLPYWSEATLFSADTTSYRCLVSSRHPYAHKSSLFKQVYMLPIVLQCCVQPQYLIQEDFSIPAVYLRFVLQFQALVTEGGITRLDLAGQMFSIMLWNSFARFSASRFLKTGQGLWKALLTATRPDDETYSAFSKKSFDRSDESSPRTKGS</sequence>
<dbReference type="AlphaFoldDB" id="A0A317UNQ4"/>
<gene>
    <name evidence="2" type="ORF">BO83DRAFT_382896</name>
</gene>
<proteinExistence type="predicted"/>
<feature type="region of interest" description="Disordered" evidence="1">
    <location>
        <begin position="127"/>
        <end position="151"/>
    </location>
</feature>
<evidence type="ECO:0000313" key="2">
    <source>
        <dbReference type="EMBL" id="PWY63049.1"/>
    </source>
</evidence>
<comment type="caution">
    <text evidence="2">The sequence shown here is derived from an EMBL/GenBank/DDBJ whole genome shotgun (WGS) entry which is preliminary data.</text>
</comment>
<keyword evidence="3" id="KW-1185">Reference proteome</keyword>
<accession>A0A317UNQ4</accession>
<feature type="compositionally biased region" description="Basic and acidic residues" evidence="1">
    <location>
        <begin position="136"/>
        <end position="151"/>
    </location>
</feature>
<dbReference type="GeneID" id="37054299"/>
<dbReference type="EMBL" id="MSFU01000039">
    <property type="protein sequence ID" value="PWY63049.1"/>
    <property type="molecule type" value="Genomic_DNA"/>
</dbReference>